<sequence length="119" mass="13734">MNWYLAKIVYRIICGAGEHTAQFDEQLRLIAAEDELHAFNKAQLLGDREQETFLNTKQTLVQWKFINVSELHKLDTLIDGAELYSKIKEEEDADSFIHVTNLKAAHLLSENAEQFLQTL</sequence>
<protein>
    <submittedName>
        <fullName evidence="1">DUF4288 domain-containing protein</fullName>
    </submittedName>
</protein>
<proteinExistence type="predicted"/>
<reference evidence="1 2" key="1">
    <citation type="submission" date="2018-08" db="EMBL/GenBank/DDBJ databases">
        <title>Chitinophagaceae sp. K23C18032701, a novel bacterium isolated from forest soil.</title>
        <authorList>
            <person name="Wang C."/>
        </authorList>
    </citation>
    <scope>NUCLEOTIDE SEQUENCE [LARGE SCALE GENOMIC DNA]</scope>
    <source>
        <strain evidence="1 2">K23C18032701</strain>
    </source>
</reference>
<evidence type="ECO:0000313" key="2">
    <source>
        <dbReference type="Proteomes" id="UP000261284"/>
    </source>
</evidence>
<gene>
    <name evidence="1" type="ORF">DXN05_22890</name>
</gene>
<organism evidence="1 2">
    <name type="scientific">Deminuibacter soli</name>
    <dbReference type="NCBI Taxonomy" id="2291815"/>
    <lineage>
        <taxon>Bacteria</taxon>
        <taxon>Pseudomonadati</taxon>
        <taxon>Bacteroidota</taxon>
        <taxon>Chitinophagia</taxon>
        <taxon>Chitinophagales</taxon>
        <taxon>Chitinophagaceae</taxon>
        <taxon>Deminuibacter</taxon>
    </lineage>
</organism>
<keyword evidence="2" id="KW-1185">Reference proteome</keyword>
<name>A0A3E1ND91_9BACT</name>
<dbReference type="EMBL" id="QTJU01000014">
    <property type="protein sequence ID" value="RFM25811.1"/>
    <property type="molecule type" value="Genomic_DNA"/>
</dbReference>
<evidence type="ECO:0000313" key="1">
    <source>
        <dbReference type="EMBL" id="RFM25811.1"/>
    </source>
</evidence>
<dbReference type="InterPro" id="IPR025630">
    <property type="entry name" value="DUF4288"/>
</dbReference>
<dbReference type="Proteomes" id="UP000261284">
    <property type="component" value="Unassembled WGS sequence"/>
</dbReference>
<accession>A0A3E1ND91</accession>
<dbReference type="Pfam" id="PF14119">
    <property type="entry name" value="DUF4288"/>
    <property type="match status" value="1"/>
</dbReference>
<dbReference type="RefSeq" id="WP_116849640.1">
    <property type="nucleotide sequence ID" value="NZ_QTJU01000014.1"/>
</dbReference>
<dbReference type="AlphaFoldDB" id="A0A3E1ND91"/>
<comment type="caution">
    <text evidence="1">The sequence shown here is derived from an EMBL/GenBank/DDBJ whole genome shotgun (WGS) entry which is preliminary data.</text>
</comment>
<dbReference type="OrthoDB" id="795527at2"/>